<proteinExistence type="predicted"/>
<accession>A0A2U2XAV6</accession>
<comment type="caution">
    <text evidence="3">The sequence shown here is derived from an EMBL/GenBank/DDBJ whole genome shotgun (WGS) entry which is preliminary data.</text>
</comment>
<feature type="domain" description="Secretion system C-terminal sorting" evidence="2">
    <location>
        <begin position="100"/>
        <end position="174"/>
    </location>
</feature>
<dbReference type="Proteomes" id="UP000245370">
    <property type="component" value="Unassembled WGS sequence"/>
</dbReference>
<evidence type="ECO:0000256" key="1">
    <source>
        <dbReference type="ARBA" id="ARBA00022729"/>
    </source>
</evidence>
<dbReference type="Pfam" id="PF18962">
    <property type="entry name" value="Por_Secre_tail"/>
    <property type="match status" value="1"/>
</dbReference>
<evidence type="ECO:0000313" key="3">
    <source>
        <dbReference type="EMBL" id="PWH84935.1"/>
    </source>
</evidence>
<reference evidence="3 4" key="1">
    <citation type="submission" date="2018-05" db="EMBL/GenBank/DDBJ databases">
        <title>Brumimicrobium oceani sp. nov., isolated from coastal sediment.</title>
        <authorList>
            <person name="Kou Y."/>
        </authorList>
    </citation>
    <scope>NUCLEOTIDE SEQUENCE [LARGE SCALE GENOMIC DNA]</scope>
    <source>
        <strain evidence="3 4">C305</strain>
    </source>
</reference>
<dbReference type="NCBIfam" id="TIGR04183">
    <property type="entry name" value="Por_Secre_tail"/>
    <property type="match status" value="1"/>
</dbReference>
<dbReference type="EMBL" id="QFRJ01000010">
    <property type="protein sequence ID" value="PWH84935.1"/>
    <property type="molecule type" value="Genomic_DNA"/>
</dbReference>
<keyword evidence="4" id="KW-1185">Reference proteome</keyword>
<evidence type="ECO:0000259" key="2">
    <source>
        <dbReference type="Pfam" id="PF18962"/>
    </source>
</evidence>
<protein>
    <recommendedName>
        <fullName evidence="2">Secretion system C-terminal sorting domain-containing protein</fullName>
    </recommendedName>
</protein>
<evidence type="ECO:0000313" key="4">
    <source>
        <dbReference type="Proteomes" id="UP000245370"/>
    </source>
</evidence>
<name>A0A2U2XAV6_9FLAO</name>
<dbReference type="AlphaFoldDB" id="A0A2U2XAV6"/>
<organism evidence="3 4">
    <name type="scientific">Brumimicrobium oceani</name>
    <dbReference type="NCBI Taxonomy" id="2100725"/>
    <lineage>
        <taxon>Bacteria</taxon>
        <taxon>Pseudomonadati</taxon>
        <taxon>Bacteroidota</taxon>
        <taxon>Flavobacteriia</taxon>
        <taxon>Flavobacteriales</taxon>
        <taxon>Crocinitomicaceae</taxon>
        <taxon>Brumimicrobium</taxon>
    </lineage>
</organism>
<sequence>MRVGTEIVKYDGYGTVITPAGTFNNAIRVNIYQEYTDSFPEGHYFDATLNEYYWYIAGYPNPIVTLIEVSFFGQPHSTYAEYSTSKSLSSLSEENKAFEIYPNPATESINFRSLNNLEITEVKIVNSLGAIMKMKTQNNMTVNDTNMNVGDLENGVYFVKIKAKNGTILNRKFIKK</sequence>
<reference evidence="3 4" key="2">
    <citation type="submission" date="2018-05" db="EMBL/GenBank/DDBJ databases">
        <authorList>
            <person name="Lanie J.A."/>
            <person name="Ng W.-L."/>
            <person name="Kazmierczak K.M."/>
            <person name="Andrzejewski T.M."/>
            <person name="Davidsen T.M."/>
            <person name="Wayne K.J."/>
            <person name="Tettelin H."/>
            <person name="Glass J.I."/>
            <person name="Rusch D."/>
            <person name="Podicherti R."/>
            <person name="Tsui H.-C.T."/>
            <person name="Winkler M.E."/>
        </authorList>
    </citation>
    <scope>NUCLEOTIDE SEQUENCE [LARGE SCALE GENOMIC DNA]</scope>
    <source>
        <strain evidence="3 4">C305</strain>
    </source>
</reference>
<keyword evidence="1" id="KW-0732">Signal</keyword>
<gene>
    <name evidence="3" type="ORF">DIT68_12390</name>
</gene>
<dbReference type="InterPro" id="IPR026444">
    <property type="entry name" value="Secre_tail"/>
</dbReference>